<comment type="function">
    <text evidence="7">Functions as a peptidoglycan terminase that cleaves nascent peptidoglycan strands endolytically to terminate their elongation.</text>
</comment>
<keyword evidence="4 7" id="KW-0472">Membrane</keyword>
<keyword evidence="5 7" id="KW-0456">Lyase</keyword>
<keyword evidence="7" id="KW-0997">Cell inner membrane</keyword>
<evidence type="ECO:0000256" key="2">
    <source>
        <dbReference type="ARBA" id="ARBA00022692"/>
    </source>
</evidence>
<evidence type="ECO:0000256" key="6">
    <source>
        <dbReference type="ARBA" id="ARBA00023316"/>
    </source>
</evidence>
<dbReference type="GO" id="GO:0005886">
    <property type="term" value="C:plasma membrane"/>
    <property type="evidence" value="ECO:0007669"/>
    <property type="project" value="UniProtKB-UniRule"/>
</dbReference>
<evidence type="ECO:0000313" key="9">
    <source>
        <dbReference type="EMBL" id="NMJ40412.1"/>
    </source>
</evidence>
<keyword evidence="10" id="KW-1185">Reference proteome</keyword>
<gene>
    <name evidence="7 9" type="primary">mltG</name>
    <name evidence="9" type="ORF">GWK16_04110</name>
</gene>
<comment type="caution">
    <text evidence="9">The sequence shown here is derived from an EMBL/GenBank/DDBJ whole genome shotgun (WGS) entry which is preliminary data.</text>
</comment>
<dbReference type="InterPro" id="IPR003770">
    <property type="entry name" value="MLTG-like"/>
</dbReference>
<protein>
    <recommendedName>
        <fullName evidence="7">Endolytic murein transglycosylase</fullName>
        <ecNumber evidence="7">4.2.2.29</ecNumber>
    </recommendedName>
    <alternativeName>
        <fullName evidence="7">Peptidoglycan lytic transglycosylase</fullName>
    </alternativeName>
    <alternativeName>
        <fullName evidence="7">Peptidoglycan polymerization terminase</fullName>
    </alternativeName>
</protein>
<dbReference type="PANTHER" id="PTHR30518:SF2">
    <property type="entry name" value="ENDOLYTIC MUREIN TRANSGLYCOSYLASE"/>
    <property type="match status" value="1"/>
</dbReference>
<evidence type="ECO:0000313" key="10">
    <source>
        <dbReference type="Proteomes" id="UP000548582"/>
    </source>
</evidence>
<dbReference type="GO" id="GO:0071555">
    <property type="term" value="P:cell wall organization"/>
    <property type="evidence" value="ECO:0007669"/>
    <property type="project" value="UniProtKB-KW"/>
</dbReference>
<name>A0A848E8C0_9PROT</name>
<reference evidence="9 10" key="1">
    <citation type="submission" date="2020-03" db="EMBL/GenBank/DDBJ databases">
        <authorList>
            <person name="Sun Q."/>
        </authorList>
    </citation>
    <scope>NUCLEOTIDE SEQUENCE [LARGE SCALE GENOMIC DNA]</scope>
    <source>
        <strain evidence="9 10">JC162</strain>
    </source>
</reference>
<comment type="similarity">
    <text evidence="7">Belongs to the transglycosylase MltG family.</text>
</comment>
<keyword evidence="3 7" id="KW-1133">Transmembrane helix</keyword>
<feature type="region of interest" description="Disordered" evidence="8">
    <location>
        <begin position="329"/>
        <end position="363"/>
    </location>
</feature>
<accession>A0A848E8C0</accession>
<dbReference type="GO" id="GO:0009252">
    <property type="term" value="P:peptidoglycan biosynthetic process"/>
    <property type="evidence" value="ECO:0007669"/>
    <property type="project" value="UniProtKB-UniRule"/>
</dbReference>
<dbReference type="RefSeq" id="WP_170052656.1">
    <property type="nucleotide sequence ID" value="NZ_JABBKX010000001.1"/>
</dbReference>
<keyword evidence="1 7" id="KW-1003">Cell membrane</keyword>
<dbReference type="GO" id="GO:0008932">
    <property type="term" value="F:lytic endotransglycosylase activity"/>
    <property type="evidence" value="ECO:0007669"/>
    <property type="project" value="UniProtKB-UniRule"/>
</dbReference>
<evidence type="ECO:0000256" key="4">
    <source>
        <dbReference type="ARBA" id="ARBA00023136"/>
    </source>
</evidence>
<keyword evidence="2 7" id="KW-0812">Transmembrane</keyword>
<dbReference type="HAMAP" id="MF_02065">
    <property type="entry name" value="MltG"/>
    <property type="match status" value="1"/>
</dbReference>
<keyword evidence="6 7" id="KW-0961">Cell wall biogenesis/degradation</keyword>
<feature type="site" description="Important for catalytic activity" evidence="7">
    <location>
        <position position="216"/>
    </location>
</feature>
<proteinExistence type="inferred from homology"/>
<dbReference type="Gene3D" id="3.30.1490.480">
    <property type="entry name" value="Endolytic murein transglycosylase"/>
    <property type="match status" value="1"/>
</dbReference>
<evidence type="ECO:0000256" key="1">
    <source>
        <dbReference type="ARBA" id="ARBA00022475"/>
    </source>
</evidence>
<evidence type="ECO:0000256" key="3">
    <source>
        <dbReference type="ARBA" id="ARBA00022989"/>
    </source>
</evidence>
<evidence type="ECO:0000256" key="8">
    <source>
        <dbReference type="SAM" id="MobiDB-lite"/>
    </source>
</evidence>
<sequence length="363" mass="39256">MFDAPSSPPPPPVRRRLRWRFVALALLLVLLAGGSAGALIAWRAWTSPGPLAEPAQIVVPRGGMERIAATLAERGVIRDARAFAAAAWLTRGDGPLRAAEFIFPAAAPLREVLRILRQERPVQRRFTIPEGLTAHQIRALLERTESLTGDIPDFNEGELLPETYAYEWGETRGAIVRRADTAMERALAEAWAGRAPDLPLANAREALVLASIVERETGKPEERARVAGVFINRLRRGMPLQSDPTVAYAATGGAPMDRPISRADLDRDNPFNTYRNRGLPPAPIASPGRASIAAVVRPEATEFLYFVADGTGGHAFARTLEEHNRNVARWREIERGGSGGASAPAPPPAPAARSPSGPSNGRR</sequence>
<dbReference type="Pfam" id="PF02618">
    <property type="entry name" value="YceG"/>
    <property type="match status" value="1"/>
</dbReference>
<evidence type="ECO:0000256" key="5">
    <source>
        <dbReference type="ARBA" id="ARBA00023239"/>
    </source>
</evidence>
<dbReference type="Proteomes" id="UP000548582">
    <property type="component" value="Unassembled WGS sequence"/>
</dbReference>
<organism evidence="9 10">
    <name type="scientific">Neoroseomonas marina</name>
    <dbReference type="NCBI Taxonomy" id="1232220"/>
    <lineage>
        <taxon>Bacteria</taxon>
        <taxon>Pseudomonadati</taxon>
        <taxon>Pseudomonadota</taxon>
        <taxon>Alphaproteobacteria</taxon>
        <taxon>Acetobacterales</taxon>
        <taxon>Acetobacteraceae</taxon>
        <taxon>Neoroseomonas</taxon>
    </lineage>
</organism>
<comment type="catalytic activity">
    <reaction evidence="7">
        <text>a peptidoglycan chain = a peptidoglycan chain with N-acetyl-1,6-anhydromuramyl-[peptide] at the reducing end + a peptidoglycan chain with N-acetylglucosamine at the non-reducing end.</text>
        <dbReference type="EC" id="4.2.2.29"/>
    </reaction>
</comment>
<dbReference type="EC" id="4.2.2.29" evidence="7"/>
<evidence type="ECO:0000256" key="7">
    <source>
        <dbReference type="HAMAP-Rule" id="MF_02065"/>
    </source>
</evidence>
<dbReference type="Gene3D" id="3.30.160.60">
    <property type="entry name" value="Classic Zinc Finger"/>
    <property type="match status" value="1"/>
</dbReference>
<dbReference type="EMBL" id="JABBKX010000001">
    <property type="protein sequence ID" value="NMJ40412.1"/>
    <property type="molecule type" value="Genomic_DNA"/>
</dbReference>
<dbReference type="CDD" id="cd08010">
    <property type="entry name" value="MltG_like"/>
    <property type="match status" value="1"/>
</dbReference>
<feature type="compositionally biased region" description="Low complexity" evidence="8">
    <location>
        <begin position="351"/>
        <end position="363"/>
    </location>
</feature>
<dbReference type="PANTHER" id="PTHR30518">
    <property type="entry name" value="ENDOLYTIC MUREIN TRANSGLYCOSYLASE"/>
    <property type="match status" value="1"/>
</dbReference>
<dbReference type="NCBIfam" id="TIGR00247">
    <property type="entry name" value="endolytic transglycosylase MltG"/>
    <property type="match status" value="1"/>
</dbReference>
<dbReference type="AlphaFoldDB" id="A0A848E8C0"/>